<organism evidence="1 2">
    <name type="scientific">Sphingomonas kyungheensis</name>
    <dbReference type="NCBI Taxonomy" id="1069987"/>
    <lineage>
        <taxon>Bacteria</taxon>
        <taxon>Pseudomonadati</taxon>
        <taxon>Pseudomonadota</taxon>
        <taxon>Alphaproteobacteria</taxon>
        <taxon>Sphingomonadales</taxon>
        <taxon>Sphingomonadaceae</taxon>
        <taxon>Sphingomonas</taxon>
    </lineage>
</organism>
<name>A0ABU8H292_9SPHN</name>
<proteinExistence type="predicted"/>
<dbReference type="EMBL" id="JBBBDM010000003">
    <property type="protein sequence ID" value="MEI5687113.1"/>
    <property type="molecule type" value="Genomic_DNA"/>
</dbReference>
<reference evidence="1 2" key="1">
    <citation type="journal article" date="2013" name="Int. J. Syst. Evol. Microbiol.">
        <title>Sphingomonas kyungheensis sp. nov., a bacterium with ginsenoside-converting activity isolated from soil of a ginseng field.</title>
        <authorList>
            <person name="Son H.M."/>
            <person name="Yang J.E."/>
            <person name="Park Y."/>
            <person name="Han C.K."/>
            <person name="Kim S.G."/>
            <person name="Kook M."/>
            <person name="Yi T.H."/>
        </authorList>
    </citation>
    <scope>NUCLEOTIDE SEQUENCE [LARGE SCALE GENOMIC DNA]</scope>
    <source>
        <strain evidence="1 2">LMG 26582</strain>
    </source>
</reference>
<evidence type="ECO:0000313" key="1">
    <source>
        <dbReference type="EMBL" id="MEI5687113.1"/>
    </source>
</evidence>
<accession>A0ABU8H292</accession>
<dbReference type="Proteomes" id="UP001367771">
    <property type="component" value="Unassembled WGS sequence"/>
</dbReference>
<dbReference type="RefSeq" id="WP_152542423.1">
    <property type="nucleotide sequence ID" value="NZ_JBBBDM010000003.1"/>
</dbReference>
<evidence type="ECO:0000313" key="2">
    <source>
        <dbReference type="Proteomes" id="UP001367771"/>
    </source>
</evidence>
<keyword evidence="2" id="KW-1185">Reference proteome</keyword>
<gene>
    <name evidence="1" type="ORF">V8201_08490</name>
</gene>
<comment type="caution">
    <text evidence="1">The sequence shown here is derived from an EMBL/GenBank/DDBJ whole genome shotgun (WGS) entry which is preliminary data.</text>
</comment>
<protein>
    <submittedName>
        <fullName evidence="1">Uncharacterized protein</fullName>
    </submittedName>
</protein>
<sequence length="317" mass="35635">MHLSVEERRRAISRWLRTGFLPVARLAGGLELKFNPYHDPRNGRFTFATGIGAGIEEHYGGQGPRLGRGGNSRAFEDPMTVEQAFPELHGPLWNGIQALAQSTLDIFGPAAEAQINILDNRSKEVLKEIKKLDPNFVYQQIYSPQPSVEASAARLDDLMMWRAATYLRKTGNIEPLKTAMMVRMQREIDQAKREGDKLQKAGELKSHGVNDQMRLGNYVDRRVRGNIRGALNWYGIKAAARGRVRINRRLYIDGQGRSYGIPDVMVDDLIIEGSLQRKTMSAAQLRRFAKGLPKPRHIAVMTPSEAGSAHTYVYKIP</sequence>